<dbReference type="Gene3D" id="3.40.390.10">
    <property type="entry name" value="Collagenase (Catalytic Domain)"/>
    <property type="match status" value="1"/>
</dbReference>
<protein>
    <submittedName>
        <fullName evidence="2">Matrixin</fullName>
    </submittedName>
</protein>
<feature type="region of interest" description="Disordered" evidence="1">
    <location>
        <begin position="21"/>
        <end position="98"/>
    </location>
</feature>
<dbReference type="InterPro" id="IPR024079">
    <property type="entry name" value="MetalloPept_cat_dom_sf"/>
</dbReference>
<evidence type="ECO:0000256" key="1">
    <source>
        <dbReference type="SAM" id="MobiDB-lite"/>
    </source>
</evidence>
<organism evidence="2 3">
    <name type="scientific">Haloferax chudinovii</name>
    <dbReference type="NCBI Taxonomy" id="1109010"/>
    <lineage>
        <taxon>Archaea</taxon>
        <taxon>Methanobacteriati</taxon>
        <taxon>Methanobacteriota</taxon>
        <taxon>Stenosarchaea group</taxon>
        <taxon>Halobacteria</taxon>
        <taxon>Halobacteriales</taxon>
        <taxon>Haloferacaceae</taxon>
        <taxon>Haloferax</taxon>
    </lineage>
</organism>
<dbReference type="SUPFAM" id="SSF55486">
    <property type="entry name" value="Metalloproteases ('zincins'), catalytic domain"/>
    <property type="match status" value="1"/>
</dbReference>
<evidence type="ECO:0000313" key="3">
    <source>
        <dbReference type="Proteomes" id="UP001596460"/>
    </source>
</evidence>
<reference evidence="2 3" key="1">
    <citation type="journal article" date="2019" name="Int. J. Syst. Evol. Microbiol.">
        <title>The Global Catalogue of Microorganisms (GCM) 10K type strain sequencing project: providing services to taxonomists for standard genome sequencing and annotation.</title>
        <authorList>
            <consortium name="The Broad Institute Genomics Platform"/>
            <consortium name="The Broad Institute Genome Sequencing Center for Infectious Disease"/>
            <person name="Wu L."/>
            <person name="Ma J."/>
        </authorList>
    </citation>
    <scope>NUCLEOTIDE SEQUENCE [LARGE SCALE GENOMIC DNA]</scope>
    <source>
        <strain evidence="2 3">DSM 26526</strain>
    </source>
</reference>
<evidence type="ECO:0000313" key="2">
    <source>
        <dbReference type="EMBL" id="MFC7131353.1"/>
    </source>
</evidence>
<gene>
    <name evidence="2" type="ORF">ACFQI8_18505</name>
</gene>
<dbReference type="EMBL" id="JBHTAB010000014">
    <property type="protein sequence ID" value="MFC7131353.1"/>
    <property type="molecule type" value="Genomic_DNA"/>
</dbReference>
<accession>A0ABD5XNN8</accession>
<name>A0ABD5XNN8_9EURY</name>
<dbReference type="PROSITE" id="PS51257">
    <property type="entry name" value="PROKAR_LIPOPROTEIN"/>
    <property type="match status" value="1"/>
</dbReference>
<dbReference type="Proteomes" id="UP001596460">
    <property type="component" value="Unassembled WGS sequence"/>
</dbReference>
<keyword evidence="3" id="KW-1185">Reference proteome</keyword>
<feature type="compositionally biased region" description="Low complexity" evidence="1">
    <location>
        <begin position="25"/>
        <end position="94"/>
    </location>
</feature>
<sequence length="387" mass="41024">MRGSTLLVAALVVLAGCAAPMSPGTDATTATTATSAASPPTADSATTASATPTTTATADSATTTTATPATTATPTATPTASPTPEPTETFTPASGYGPWGSEPVVVAVEAPDDDRDYAAFVSEATAFWETNDSRYLGYEVDYEVDADARDPDIVVRFIDTVPECGGQDDAVGCAPYLTDARQIDRPETVYIRTGFGDDSTVDIVEHELGHTLGLAHGDEPAELMNATGILYTLPRTNATDKAFPWDDPNFTVYVDDANASDPDAAREQIRHALDYFEDGAPGMPDNLTYTYVDDPADAEVRISFADTSPCAAGAASCAIGGGYDPDGDDALETYSEYRVVLVDLDTEAVGWHVGYWTAYYLGAEADDDKPEPFRNATYGERRSEWWT</sequence>
<dbReference type="AlphaFoldDB" id="A0ABD5XNN8"/>
<proteinExistence type="predicted"/>
<dbReference type="RefSeq" id="WP_390247427.1">
    <property type="nucleotide sequence ID" value="NZ_JBHTAB010000014.1"/>
</dbReference>
<comment type="caution">
    <text evidence="2">The sequence shown here is derived from an EMBL/GenBank/DDBJ whole genome shotgun (WGS) entry which is preliminary data.</text>
</comment>